<comment type="caution">
    <text evidence="2">The sequence shown here is derived from an EMBL/GenBank/DDBJ whole genome shotgun (WGS) entry which is preliminary data.</text>
</comment>
<proteinExistence type="predicted"/>
<dbReference type="Proteomes" id="UP000775213">
    <property type="component" value="Unassembled WGS sequence"/>
</dbReference>
<feature type="compositionally biased region" description="Gly residues" evidence="1">
    <location>
        <begin position="208"/>
        <end position="242"/>
    </location>
</feature>
<feature type="compositionally biased region" description="Gly residues" evidence="1">
    <location>
        <begin position="178"/>
        <end position="192"/>
    </location>
</feature>
<feature type="region of interest" description="Disordered" evidence="1">
    <location>
        <begin position="161"/>
        <end position="273"/>
    </location>
</feature>
<keyword evidence="3" id="KW-1185">Reference proteome</keyword>
<evidence type="ECO:0000313" key="3">
    <source>
        <dbReference type="Proteomes" id="UP000775213"/>
    </source>
</evidence>
<sequence length="381" mass="39931">MRKRKEFRFSACFRRKRKESEVLCLLQEEAKGGYIFCLTVSVERSFCTGFSALLWEQKESHFGLVHYPEGRLQGVDHTGLVVDANAGKEFKSHGLWPVRAGSSGQSGSAAVERAGRVGQALAGVHQWAGRVALGGLQRAGDLAELRALGGSLADCRASGRGLSRCRASGRGPAKSRASGGGLAKFRVLGGGPVKSRASSGGPAKSRASGGGPAKSRASGGGPAKSSASGGGPAKCRVSGGGPVKSRASGSGPLSARKRPPPLRPPDRLPFSYTRGIPLPSDRWHLLSYGRAPPYTEAISGDHLPSSDPAIRRNSAALPDGEWRSNKGAKVDDVTSTITGDLLMILHKNFHIPDDVVTTVPKRSDRAGLPPLGYLIVSETSL</sequence>
<evidence type="ECO:0000256" key="1">
    <source>
        <dbReference type="SAM" id="MobiDB-lite"/>
    </source>
</evidence>
<protein>
    <submittedName>
        <fullName evidence="2">Uncharacterized protein</fullName>
    </submittedName>
</protein>
<name>A0AAV7G215_DENCH</name>
<dbReference type="EMBL" id="JAGFBR010000018">
    <property type="protein sequence ID" value="KAH0449614.1"/>
    <property type="molecule type" value="Genomic_DNA"/>
</dbReference>
<organism evidence="2 3">
    <name type="scientific">Dendrobium chrysotoxum</name>
    <name type="common">Orchid</name>
    <dbReference type="NCBI Taxonomy" id="161865"/>
    <lineage>
        <taxon>Eukaryota</taxon>
        <taxon>Viridiplantae</taxon>
        <taxon>Streptophyta</taxon>
        <taxon>Embryophyta</taxon>
        <taxon>Tracheophyta</taxon>
        <taxon>Spermatophyta</taxon>
        <taxon>Magnoliopsida</taxon>
        <taxon>Liliopsida</taxon>
        <taxon>Asparagales</taxon>
        <taxon>Orchidaceae</taxon>
        <taxon>Epidendroideae</taxon>
        <taxon>Malaxideae</taxon>
        <taxon>Dendrobiinae</taxon>
        <taxon>Dendrobium</taxon>
    </lineage>
</organism>
<evidence type="ECO:0000313" key="2">
    <source>
        <dbReference type="EMBL" id="KAH0449614.1"/>
    </source>
</evidence>
<dbReference type="AlphaFoldDB" id="A0AAV7G215"/>
<gene>
    <name evidence="2" type="ORF">IEQ34_020306</name>
</gene>
<reference evidence="2 3" key="1">
    <citation type="journal article" date="2021" name="Hortic Res">
        <title>Chromosome-scale assembly of the Dendrobium chrysotoxum genome enhances the understanding of orchid evolution.</title>
        <authorList>
            <person name="Zhang Y."/>
            <person name="Zhang G.Q."/>
            <person name="Zhang D."/>
            <person name="Liu X.D."/>
            <person name="Xu X.Y."/>
            <person name="Sun W.H."/>
            <person name="Yu X."/>
            <person name="Zhu X."/>
            <person name="Wang Z.W."/>
            <person name="Zhao X."/>
            <person name="Zhong W.Y."/>
            <person name="Chen H."/>
            <person name="Yin W.L."/>
            <person name="Huang T."/>
            <person name="Niu S.C."/>
            <person name="Liu Z.J."/>
        </authorList>
    </citation>
    <scope>NUCLEOTIDE SEQUENCE [LARGE SCALE GENOMIC DNA]</scope>
    <source>
        <strain evidence="2">Lindl</strain>
    </source>
</reference>
<feature type="region of interest" description="Disordered" evidence="1">
    <location>
        <begin position="298"/>
        <end position="327"/>
    </location>
</feature>
<accession>A0AAV7G215</accession>
<feature type="compositionally biased region" description="Low complexity" evidence="1">
    <location>
        <begin position="194"/>
        <end position="207"/>
    </location>
</feature>